<evidence type="ECO:0000313" key="3">
    <source>
        <dbReference type="Proteomes" id="UP000679690"/>
    </source>
</evidence>
<dbReference type="Proteomes" id="UP000679690">
    <property type="component" value="Unassembled WGS sequence"/>
</dbReference>
<evidence type="ECO:0000313" key="2">
    <source>
        <dbReference type="EMBL" id="MBO3741947.1"/>
    </source>
</evidence>
<dbReference type="EMBL" id="JAGFNS010000024">
    <property type="protein sequence ID" value="MBO3741947.1"/>
    <property type="molecule type" value="Genomic_DNA"/>
</dbReference>
<reference evidence="2 3" key="1">
    <citation type="submission" date="2021-03" db="EMBL/GenBank/DDBJ databases">
        <title>Actinoplanes flavus sp. nov., a novel actinomycete isolated from Coconut Palm rhizosphere soil.</title>
        <authorList>
            <person name="Luo X."/>
        </authorList>
    </citation>
    <scope>NUCLEOTIDE SEQUENCE [LARGE SCALE GENOMIC DNA]</scope>
    <source>
        <strain evidence="2 3">NEAU-H7</strain>
    </source>
</reference>
<dbReference type="RefSeq" id="WP_208471094.1">
    <property type="nucleotide sequence ID" value="NZ_JAGFNS010000024.1"/>
</dbReference>
<accession>A0ABS3UTN9</accession>
<keyword evidence="3" id="KW-1185">Reference proteome</keyword>
<gene>
    <name evidence="2" type="ORF">J5X75_31015</name>
</gene>
<dbReference type="Pfam" id="PF12867">
    <property type="entry name" value="DinB_2"/>
    <property type="match status" value="1"/>
</dbReference>
<dbReference type="InterPro" id="IPR024775">
    <property type="entry name" value="DinB-like"/>
</dbReference>
<dbReference type="InterPro" id="IPR034660">
    <property type="entry name" value="DinB/YfiT-like"/>
</dbReference>
<protein>
    <submittedName>
        <fullName evidence="2">DinB family protein</fullName>
    </submittedName>
</protein>
<evidence type="ECO:0000259" key="1">
    <source>
        <dbReference type="Pfam" id="PF12867"/>
    </source>
</evidence>
<dbReference type="Gene3D" id="1.20.120.450">
    <property type="entry name" value="dinb family like domain"/>
    <property type="match status" value="1"/>
</dbReference>
<organism evidence="2 3">
    <name type="scientific">Actinoplanes flavus</name>
    <dbReference type="NCBI Taxonomy" id="2820290"/>
    <lineage>
        <taxon>Bacteria</taxon>
        <taxon>Bacillati</taxon>
        <taxon>Actinomycetota</taxon>
        <taxon>Actinomycetes</taxon>
        <taxon>Micromonosporales</taxon>
        <taxon>Micromonosporaceae</taxon>
        <taxon>Actinoplanes</taxon>
    </lineage>
</organism>
<comment type="caution">
    <text evidence="2">The sequence shown here is derived from an EMBL/GenBank/DDBJ whole genome shotgun (WGS) entry which is preliminary data.</text>
</comment>
<sequence>MRLDWNRELLDQLDWHWRTHLRPRLDGISDAEYLWEPAPDCWSVRRRGESTTPMAAGTGDHQIDFAFPEPDPAPVTTIAWRLGHLIVGVFGMRNASHFGGPPTDYHSFAYAGTATEALRQLDEAYTHWTEGVRELGDDGLARPCGAAEGPFGEYPMATLVLHINREAIHHGAEIALLRDLYLRAAAPTLSE</sequence>
<feature type="domain" description="DinB-like" evidence="1">
    <location>
        <begin position="12"/>
        <end position="174"/>
    </location>
</feature>
<name>A0ABS3UTN9_9ACTN</name>
<dbReference type="SUPFAM" id="SSF109854">
    <property type="entry name" value="DinB/YfiT-like putative metalloenzymes"/>
    <property type="match status" value="1"/>
</dbReference>
<proteinExistence type="predicted"/>